<evidence type="ECO:0000313" key="2">
    <source>
        <dbReference type="Proteomes" id="UP000016924"/>
    </source>
</evidence>
<protein>
    <submittedName>
        <fullName evidence="1">Uncharacterized protein</fullName>
    </submittedName>
</protein>
<name>R7Z666_CONA1</name>
<sequence>MFGYGYSPYPVNTSQHCPWTFEGTELRSHHVFRASEGLRTLAVEASIVDVVDFADRNDVVEVEPLASYTSSFRDLTDKRNVSPGLQRQLGLQKEDLTKAFTKIRNPERDAEEERGAHIELRPNFNDEQKGYKLALLQAENLKEKTDEGRRLREAVKRKLWKGESILAFK</sequence>
<dbReference type="GeneID" id="19906233"/>
<dbReference type="HOGENOM" id="CLU_1578434_0_0_1"/>
<dbReference type="AlphaFoldDB" id="R7Z666"/>
<dbReference type="EMBL" id="JH767622">
    <property type="protein sequence ID" value="EON69670.1"/>
    <property type="molecule type" value="Genomic_DNA"/>
</dbReference>
<proteinExistence type="predicted"/>
<reference evidence="2" key="1">
    <citation type="submission" date="2012-06" db="EMBL/GenBank/DDBJ databases">
        <title>The genome sequence of Coniosporium apollinis CBS 100218.</title>
        <authorList>
            <consortium name="The Broad Institute Genome Sequencing Platform"/>
            <person name="Cuomo C."/>
            <person name="Gorbushina A."/>
            <person name="Noack S."/>
            <person name="Walker B."/>
            <person name="Young S.K."/>
            <person name="Zeng Q."/>
            <person name="Gargeya S."/>
            <person name="Fitzgerald M."/>
            <person name="Haas B."/>
            <person name="Abouelleil A."/>
            <person name="Alvarado L."/>
            <person name="Arachchi H.M."/>
            <person name="Berlin A.M."/>
            <person name="Chapman S.B."/>
            <person name="Goldberg J."/>
            <person name="Griggs A."/>
            <person name="Gujja S."/>
            <person name="Hansen M."/>
            <person name="Howarth C."/>
            <person name="Imamovic A."/>
            <person name="Larimer J."/>
            <person name="McCowan C."/>
            <person name="Montmayeur A."/>
            <person name="Murphy C."/>
            <person name="Neiman D."/>
            <person name="Pearson M."/>
            <person name="Priest M."/>
            <person name="Roberts A."/>
            <person name="Saif S."/>
            <person name="Shea T."/>
            <person name="Sisk P."/>
            <person name="Sykes S."/>
            <person name="Wortman J."/>
            <person name="Nusbaum C."/>
            <person name="Birren B."/>
        </authorList>
    </citation>
    <scope>NUCLEOTIDE SEQUENCE [LARGE SCALE GENOMIC DNA]</scope>
    <source>
        <strain evidence="2">CBS 100218</strain>
    </source>
</reference>
<gene>
    <name evidence="1" type="ORF">W97_08922</name>
</gene>
<dbReference type="RefSeq" id="XP_007784987.1">
    <property type="nucleotide sequence ID" value="XM_007786797.1"/>
</dbReference>
<dbReference type="Proteomes" id="UP000016924">
    <property type="component" value="Unassembled WGS sequence"/>
</dbReference>
<organism evidence="1 2">
    <name type="scientific">Coniosporium apollinis (strain CBS 100218)</name>
    <name type="common">Rock-inhabiting black yeast</name>
    <dbReference type="NCBI Taxonomy" id="1168221"/>
    <lineage>
        <taxon>Eukaryota</taxon>
        <taxon>Fungi</taxon>
        <taxon>Dikarya</taxon>
        <taxon>Ascomycota</taxon>
        <taxon>Pezizomycotina</taxon>
        <taxon>Dothideomycetes</taxon>
        <taxon>Dothideomycetes incertae sedis</taxon>
        <taxon>Coniosporium</taxon>
    </lineage>
</organism>
<accession>R7Z666</accession>
<keyword evidence="2" id="KW-1185">Reference proteome</keyword>
<evidence type="ECO:0000313" key="1">
    <source>
        <dbReference type="EMBL" id="EON69670.1"/>
    </source>
</evidence>